<dbReference type="EMBL" id="KP714102">
    <property type="protein sequence ID" value="AKH40358.1"/>
    <property type="molecule type" value="Genomic_DNA"/>
</dbReference>
<name>A0A0F7KMR5_9VIRU</name>
<protein>
    <submittedName>
        <fullName evidence="1">ORF7</fullName>
    </submittedName>
</protein>
<reference evidence="1" key="1">
    <citation type="journal article" date="2015" name="PLoS Biol.">
        <title>The Discovery, Distribution, and Evolution of Viruses Associated with Drosophila melanogaster.</title>
        <authorList>
            <person name="Webster C.L."/>
            <person name="Waldron F.M."/>
            <person name="Robertson S."/>
            <person name="Crowson D."/>
            <person name="Ferrari G."/>
            <person name="Quintana J.F."/>
            <person name="Brouqui J.M."/>
            <person name="Bayne E.H."/>
            <person name="Longdon B."/>
            <person name="Buck A.H."/>
            <person name="Lazzaro B.P."/>
            <person name="Akorli J."/>
            <person name="Haddrill P.R."/>
            <person name="Obbard D.J."/>
        </authorList>
    </citation>
    <scope>NUCLEOTIDE SEQUENCE</scope>
</reference>
<organism evidence="1">
    <name type="scientific">Kallithea virus</name>
    <dbReference type="NCBI Taxonomy" id="1654582"/>
    <lineage>
        <taxon>Viruses</taxon>
        <taxon>Viruses incertae sedis</taxon>
        <taxon>Naldaviricetes</taxon>
        <taxon>Lefavirales</taxon>
        <taxon>Nudiviridae</taxon>
        <taxon>Alphanudivirus</taxon>
        <taxon>Alphanudivirus dromelanogasteris</taxon>
    </lineage>
</organism>
<sequence>MKCINDDSCNVGCYNNDNNSGIMNGVCSSITKTRTITDKNDPKQSIEETVTTRRCLTRRLLSKSKNIMRKTKRPIISMVSGLGIYMLTNSYGDFLRTCLPTSSTTILSQIAFTVINAFNK</sequence>
<proteinExistence type="predicted"/>
<evidence type="ECO:0000313" key="1">
    <source>
        <dbReference type="EMBL" id="AKH40358.1"/>
    </source>
</evidence>
<accession>A0A0F7KMR5</accession>